<reference evidence="3 4" key="2">
    <citation type="submission" date="2024-07" db="EMBL/GenBank/DDBJ databases">
        <authorList>
            <person name="Akdeniz Z."/>
        </authorList>
    </citation>
    <scope>NUCLEOTIDE SEQUENCE [LARGE SCALE GENOMIC DNA]</scope>
</reference>
<keyword evidence="1" id="KW-1133">Transmembrane helix</keyword>
<evidence type="ECO:0000313" key="4">
    <source>
        <dbReference type="Proteomes" id="UP001642409"/>
    </source>
</evidence>
<sequence length="199" mass="23175">MELQIDPMDPIEPKFDLSISAKQFANTKSPQRVQEMSSKQQIYLEVMKNRQDKEWYQYRDTFPTYSDKFLQGMWIISSIASLLQLIAYFIAIFQTSDQTFTRVMFLLFIAAINTLIIGTSLRTNTFLRFCYYECKFILNRQESAVVQLLLMQMFPFSFSSTTKLGLAGTIINLISGAISLIQIVIFLILWLKLVYQYSV</sequence>
<evidence type="ECO:0000256" key="1">
    <source>
        <dbReference type="SAM" id="Phobius"/>
    </source>
</evidence>
<reference evidence="2" key="1">
    <citation type="submission" date="2023-06" db="EMBL/GenBank/DDBJ databases">
        <authorList>
            <person name="Kurt Z."/>
        </authorList>
    </citation>
    <scope>NUCLEOTIDE SEQUENCE</scope>
</reference>
<feature type="transmembrane region" description="Helical" evidence="1">
    <location>
        <begin position="103"/>
        <end position="121"/>
    </location>
</feature>
<protein>
    <submittedName>
        <fullName evidence="3">Hypothetical_protein</fullName>
    </submittedName>
</protein>
<name>A0AA86NQD1_9EUKA</name>
<evidence type="ECO:0000313" key="2">
    <source>
        <dbReference type="EMBL" id="CAI9924562.1"/>
    </source>
</evidence>
<dbReference type="EMBL" id="CATOUU010000316">
    <property type="protein sequence ID" value="CAI9924562.1"/>
    <property type="molecule type" value="Genomic_DNA"/>
</dbReference>
<keyword evidence="4" id="KW-1185">Reference proteome</keyword>
<proteinExistence type="predicted"/>
<keyword evidence="1" id="KW-0812">Transmembrane</keyword>
<comment type="caution">
    <text evidence="2">The sequence shown here is derived from an EMBL/GenBank/DDBJ whole genome shotgun (WGS) entry which is preliminary data.</text>
</comment>
<gene>
    <name evidence="2" type="ORF">HINF_LOCUS12207</name>
    <name evidence="3" type="ORF">HINF_LOCUS74012</name>
</gene>
<dbReference type="AlphaFoldDB" id="A0AA86NQD1"/>
<dbReference type="Proteomes" id="UP001642409">
    <property type="component" value="Unassembled WGS sequence"/>
</dbReference>
<feature type="transmembrane region" description="Helical" evidence="1">
    <location>
        <begin position="164"/>
        <end position="191"/>
    </location>
</feature>
<evidence type="ECO:0000313" key="3">
    <source>
        <dbReference type="EMBL" id="CAL6106849.1"/>
    </source>
</evidence>
<organism evidence="2">
    <name type="scientific">Hexamita inflata</name>
    <dbReference type="NCBI Taxonomy" id="28002"/>
    <lineage>
        <taxon>Eukaryota</taxon>
        <taxon>Metamonada</taxon>
        <taxon>Diplomonadida</taxon>
        <taxon>Hexamitidae</taxon>
        <taxon>Hexamitinae</taxon>
        <taxon>Hexamita</taxon>
    </lineage>
</organism>
<dbReference type="EMBL" id="CAXDID020000619">
    <property type="protein sequence ID" value="CAL6106849.1"/>
    <property type="molecule type" value="Genomic_DNA"/>
</dbReference>
<accession>A0AA86NQD1</accession>
<keyword evidence="1" id="KW-0472">Membrane</keyword>
<feature type="transmembrane region" description="Helical" evidence="1">
    <location>
        <begin position="72"/>
        <end position="91"/>
    </location>
</feature>